<evidence type="ECO:0000256" key="2">
    <source>
        <dbReference type="ARBA" id="ARBA00023125"/>
    </source>
</evidence>
<feature type="domain" description="HTH luxR-type" evidence="5">
    <location>
        <begin position="79"/>
        <end position="144"/>
    </location>
</feature>
<dbReference type="PANTHER" id="PTHR44688:SF25">
    <property type="entry name" value="HTH LUXR-TYPE DOMAIN-CONTAINING PROTEIN"/>
    <property type="match status" value="1"/>
</dbReference>
<dbReference type="AlphaFoldDB" id="A0A1I4FHM0"/>
<dbReference type="Pfam" id="PF00196">
    <property type="entry name" value="GerE"/>
    <property type="match status" value="1"/>
</dbReference>
<dbReference type="PRINTS" id="PR00038">
    <property type="entry name" value="HTHLUXR"/>
</dbReference>
<evidence type="ECO:0000256" key="4">
    <source>
        <dbReference type="SAM" id="MobiDB-lite"/>
    </source>
</evidence>
<dbReference type="InterPro" id="IPR016032">
    <property type="entry name" value="Sig_transdc_resp-reg_C-effctor"/>
</dbReference>
<evidence type="ECO:0000259" key="5">
    <source>
        <dbReference type="PROSITE" id="PS50043"/>
    </source>
</evidence>
<keyword evidence="1" id="KW-0805">Transcription regulation</keyword>
<feature type="region of interest" description="Disordered" evidence="4">
    <location>
        <begin position="1"/>
        <end position="42"/>
    </location>
</feature>
<evidence type="ECO:0000313" key="6">
    <source>
        <dbReference type="EMBL" id="SFL15941.1"/>
    </source>
</evidence>
<gene>
    <name evidence="6" type="ORF">SAMN04488085_107108</name>
</gene>
<organism evidence="6 7">
    <name type="scientific">Geodermatophilus ruber</name>
    <dbReference type="NCBI Taxonomy" id="504800"/>
    <lineage>
        <taxon>Bacteria</taxon>
        <taxon>Bacillati</taxon>
        <taxon>Actinomycetota</taxon>
        <taxon>Actinomycetes</taxon>
        <taxon>Geodermatophilales</taxon>
        <taxon>Geodermatophilaceae</taxon>
        <taxon>Geodermatophilus</taxon>
    </lineage>
</organism>
<name>A0A1I4FHM0_9ACTN</name>
<dbReference type="InterPro" id="IPR000792">
    <property type="entry name" value="Tscrpt_reg_LuxR_C"/>
</dbReference>
<dbReference type="PANTHER" id="PTHR44688">
    <property type="entry name" value="DNA-BINDING TRANSCRIPTIONAL ACTIVATOR DEVR_DOSR"/>
    <property type="match status" value="1"/>
</dbReference>
<keyword evidence="2" id="KW-0238">DNA-binding</keyword>
<dbReference type="InParanoid" id="A0A1I4FHM0"/>
<sequence length="154" mass="16675">MSVDTDRAHSPDPPADLGRPAAGLLTSGPVAGPSVRDAAGRVPWSDRSEAILEGVRIVSTGGGPIDPHVTPSVLAALRDRGRGEQLSDREREVLELLRQGHSNKVIARRLRITEGTVKTHANHILHRVGALDRTQAGLWAERHLRPGRPQEGRR</sequence>
<keyword evidence="3" id="KW-0804">Transcription</keyword>
<proteinExistence type="predicted"/>
<keyword evidence="7" id="KW-1185">Reference proteome</keyword>
<evidence type="ECO:0000256" key="1">
    <source>
        <dbReference type="ARBA" id="ARBA00023015"/>
    </source>
</evidence>
<protein>
    <submittedName>
        <fullName evidence="6">Regulatory protein, luxR family</fullName>
    </submittedName>
</protein>
<accession>A0A1I4FHM0</accession>
<dbReference type="STRING" id="504800.SAMN04488085_107108"/>
<dbReference type="EMBL" id="FOSW01000007">
    <property type="protein sequence ID" value="SFL15941.1"/>
    <property type="molecule type" value="Genomic_DNA"/>
</dbReference>
<dbReference type="InterPro" id="IPR036388">
    <property type="entry name" value="WH-like_DNA-bd_sf"/>
</dbReference>
<dbReference type="GO" id="GO:0003677">
    <property type="term" value="F:DNA binding"/>
    <property type="evidence" value="ECO:0007669"/>
    <property type="project" value="UniProtKB-KW"/>
</dbReference>
<dbReference type="SUPFAM" id="SSF46894">
    <property type="entry name" value="C-terminal effector domain of the bipartite response regulators"/>
    <property type="match status" value="1"/>
</dbReference>
<dbReference type="PROSITE" id="PS00622">
    <property type="entry name" value="HTH_LUXR_1"/>
    <property type="match status" value="1"/>
</dbReference>
<reference evidence="6 7" key="1">
    <citation type="submission" date="2016-10" db="EMBL/GenBank/DDBJ databases">
        <authorList>
            <person name="de Groot N.N."/>
        </authorList>
    </citation>
    <scope>NUCLEOTIDE SEQUENCE [LARGE SCALE GENOMIC DNA]</scope>
    <source>
        <strain evidence="6 7">DSM 45317</strain>
    </source>
</reference>
<feature type="compositionally biased region" description="Basic and acidic residues" evidence="4">
    <location>
        <begin position="1"/>
        <end position="10"/>
    </location>
</feature>
<dbReference type="PROSITE" id="PS50043">
    <property type="entry name" value="HTH_LUXR_2"/>
    <property type="match status" value="1"/>
</dbReference>
<dbReference type="Gene3D" id="1.10.10.10">
    <property type="entry name" value="Winged helix-like DNA-binding domain superfamily/Winged helix DNA-binding domain"/>
    <property type="match status" value="1"/>
</dbReference>
<evidence type="ECO:0000256" key="3">
    <source>
        <dbReference type="ARBA" id="ARBA00023163"/>
    </source>
</evidence>
<dbReference type="SMART" id="SM00421">
    <property type="entry name" value="HTH_LUXR"/>
    <property type="match status" value="1"/>
</dbReference>
<dbReference type="CDD" id="cd06170">
    <property type="entry name" value="LuxR_C_like"/>
    <property type="match status" value="1"/>
</dbReference>
<dbReference type="GO" id="GO:0006355">
    <property type="term" value="P:regulation of DNA-templated transcription"/>
    <property type="evidence" value="ECO:0007669"/>
    <property type="project" value="InterPro"/>
</dbReference>
<dbReference type="Proteomes" id="UP000199152">
    <property type="component" value="Unassembled WGS sequence"/>
</dbReference>
<evidence type="ECO:0000313" key="7">
    <source>
        <dbReference type="Proteomes" id="UP000199152"/>
    </source>
</evidence>